<comment type="caution">
    <text evidence="1">The sequence shown here is derived from an EMBL/GenBank/DDBJ whole genome shotgun (WGS) entry which is preliminary data.</text>
</comment>
<dbReference type="EMBL" id="MTKT01005739">
    <property type="protein sequence ID" value="OWM65086.1"/>
    <property type="molecule type" value="Genomic_DNA"/>
</dbReference>
<proteinExistence type="predicted"/>
<organism evidence="1 2">
    <name type="scientific">Punica granatum</name>
    <name type="common">Pomegranate</name>
    <dbReference type="NCBI Taxonomy" id="22663"/>
    <lineage>
        <taxon>Eukaryota</taxon>
        <taxon>Viridiplantae</taxon>
        <taxon>Streptophyta</taxon>
        <taxon>Embryophyta</taxon>
        <taxon>Tracheophyta</taxon>
        <taxon>Spermatophyta</taxon>
        <taxon>Magnoliopsida</taxon>
        <taxon>eudicotyledons</taxon>
        <taxon>Gunneridae</taxon>
        <taxon>Pentapetalae</taxon>
        <taxon>rosids</taxon>
        <taxon>malvids</taxon>
        <taxon>Myrtales</taxon>
        <taxon>Lythraceae</taxon>
        <taxon>Punica</taxon>
    </lineage>
</organism>
<name>A0A218VXE3_PUNGR</name>
<evidence type="ECO:0000313" key="2">
    <source>
        <dbReference type="Proteomes" id="UP000197138"/>
    </source>
</evidence>
<sequence length="135" mass="15004">MHGPEVFGLSRIGLALRRLFRWGYPGRAMRGTSSGVERLCVPRDRESESVVVLAFVVHVIQTSLVSHGITSDLSVPVLFVGVTHYGDLRVNFNQGCPSVRHLPRSCCRKLQPGMPQRTLLGNAHRGRIMFEVVLV</sequence>
<accession>A0A218VXE3</accession>
<gene>
    <name evidence="1" type="ORF">CDL15_Pgr028804</name>
</gene>
<dbReference type="Proteomes" id="UP000197138">
    <property type="component" value="Unassembled WGS sequence"/>
</dbReference>
<protein>
    <submittedName>
        <fullName evidence="1">Uncharacterized protein</fullName>
    </submittedName>
</protein>
<evidence type="ECO:0000313" key="1">
    <source>
        <dbReference type="EMBL" id="OWM65086.1"/>
    </source>
</evidence>
<dbReference type="AlphaFoldDB" id="A0A218VXE3"/>
<reference evidence="2" key="1">
    <citation type="journal article" date="2017" name="Plant J.">
        <title>The pomegranate (Punica granatum L.) genome and the genomics of punicalagin biosynthesis.</title>
        <authorList>
            <person name="Qin G."/>
            <person name="Xu C."/>
            <person name="Ming R."/>
            <person name="Tang H."/>
            <person name="Guyot R."/>
            <person name="Kramer E.M."/>
            <person name="Hu Y."/>
            <person name="Yi X."/>
            <person name="Qi Y."/>
            <person name="Xu X."/>
            <person name="Gao Z."/>
            <person name="Pan H."/>
            <person name="Jian J."/>
            <person name="Tian Y."/>
            <person name="Yue Z."/>
            <person name="Xu Y."/>
        </authorList>
    </citation>
    <scope>NUCLEOTIDE SEQUENCE [LARGE SCALE GENOMIC DNA]</scope>
    <source>
        <strain evidence="2">cv. Dabenzi</strain>
    </source>
</reference>